<comment type="caution">
    <text evidence="1">The sequence shown here is derived from an EMBL/GenBank/DDBJ whole genome shotgun (WGS) entry which is preliminary data.</text>
</comment>
<sequence>MANCSYHHGLYYWPCIRDPSKAHPVNRKWSSALACALRPTSAIIVGTLELFLTPYKFKFTFLERGTDDAMNYLSEEAYKGESKEHSLSHAMPFYSLLFNSSYSSAEEPNHFVIDLEEENDIVNDPAAHFNPCVTQGSRKAYAIKAATERKIVVKIDIPGCTKLDTFDIHLNKVRFTAKEVQPGAVGLSFKFAAREYDGSILFKYKAYENNDITYNITYGVLRVTFSSTN</sequence>
<gene>
    <name evidence="1" type="ORF">F2Q70_00007432</name>
</gene>
<name>A0A8S9LZE6_BRACR</name>
<protein>
    <submittedName>
        <fullName evidence="1">Uncharacterized protein</fullName>
    </submittedName>
</protein>
<evidence type="ECO:0000313" key="1">
    <source>
        <dbReference type="EMBL" id="KAF2610383.1"/>
    </source>
</evidence>
<reference evidence="1" key="1">
    <citation type="submission" date="2019-12" db="EMBL/GenBank/DDBJ databases">
        <title>Genome sequencing and annotation of Brassica cretica.</title>
        <authorList>
            <person name="Studholme D.J."/>
            <person name="Sarris P.F."/>
        </authorList>
    </citation>
    <scope>NUCLEOTIDE SEQUENCE</scope>
    <source>
        <strain evidence="1">PFS-102/07</strain>
        <tissue evidence="1">Leaf</tissue>
    </source>
</reference>
<accession>A0A8S9LZE6</accession>
<dbReference type="EMBL" id="QGKY02000089">
    <property type="protein sequence ID" value="KAF2610383.1"/>
    <property type="molecule type" value="Genomic_DNA"/>
</dbReference>
<proteinExistence type="predicted"/>
<dbReference type="AlphaFoldDB" id="A0A8S9LZE6"/>
<organism evidence="1">
    <name type="scientific">Brassica cretica</name>
    <name type="common">Mustard</name>
    <dbReference type="NCBI Taxonomy" id="69181"/>
    <lineage>
        <taxon>Eukaryota</taxon>
        <taxon>Viridiplantae</taxon>
        <taxon>Streptophyta</taxon>
        <taxon>Embryophyta</taxon>
        <taxon>Tracheophyta</taxon>
        <taxon>Spermatophyta</taxon>
        <taxon>Magnoliopsida</taxon>
        <taxon>eudicotyledons</taxon>
        <taxon>Gunneridae</taxon>
        <taxon>Pentapetalae</taxon>
        <taxon>rosids</taxon>
        <taxon>malvids</taxon>
        <taxon>Brassicales</taxon>
        <taxon>Brassicaceae</taxon>
        <taxon>Brassiceae</taxon>
        <taxon>Brassica</taxon>
    </lineage>
</organism>